<name>A0A0N4ZIW7_PARTI</name>
<dbReference type="WBParaSite" id="PTRK_0000788100.1">
    <property type="protein sequence ID" value="PTRK_0000788100.1"/>
    <property type="gene ID" value="PTRK_0000788100"/>
</dbReference>
<feature type="compositionally biased region" description="Basic and acidic residues" evidence="1">
    <location>
        <begin position="736"/>
        <end position="754"/>
    </location>
</feature>
<feature type="region of interest" description="Disordered" evidence="1">
    <location>
        <begin position="643"/>
        <end position="935"/>
    </location>
</feature>
<feature type="compositionally biased region" description="Basic and acidic residues" evidence="1">
    <location>
        <begin position="866"/>
        <end position="882"/>
    </location>
</feature>
<evidence type="ECO:0000313" key="3">
    <source>
        <dbReference type="WBParaSite" id="PTRK_0000788100.1"/>
    </source>
</evidence>
<sequence>MRGRPLKSSLLDELRAQDQAAHLFDVGLDFVGVAGQADVLDHGAALQRHPARALDLQILDQGHAVAVRQDVAVGVLGDVVAHDRRPARPPAGRPASARRRVAPGLMRQIGDLGRLQAEAADVEQEEVVQRIGADDALRRLDRPVGARRHQLGRDLGGQNGVQGRRRRLAHQLTLGHPADQVLDQGLRHPAVDVVVAHVVADAIGAPAQRQFRQVAGAQHEAVVLIGQAEQIVGAQARLHVLEGDVVHRLAVREGVADVAQHLFGGGANVDLGPRHAQRRHQRPGVGLGAFRRGEPRHGEGQNARARQLQPVKSATGDQQGLRRIQPSRNADHQGLRPRRRHPPHQPLDLDVEGLETVLIQTRGVVRHEGEAVQRTDQGVGRPLPRLERNHRRGLALDPGAVGEGAVAQAVQTDAVHVHVGDRQMAMRREPLALGQPRAQLVNGRLTVPRQIRGALAPARGGEDIGRQGARRLAGAQQGALVGLADDDVGGRQVAQDARACERRPRRRRQRRPEVLADLDGEDEARPVGRLKDQARGEIDARTVQDDSVLAAAGGGREPALLIIFAVVGQIGLGDHAQHLAPAQHDGAVEQGVAVADRRADHGDHARLVRDLGQARDLALDLFQQGRLQVQVVDGRAQALCGPVRRRERLGQDDDAGQDRLGPDRQGRQGDDRRRRHVPRRRGRAARDLGRPGGRPFRKPPRRRRRRRPGLRRLRQGQGRGLRRRPDRHRRAPAEQVHPDGRTAENRARVEEGRCGRPARNPAGAGRHRRPQCAGAGKDFRPHRLCLGRGDDQAGRHRARRRPGAGGPGLRRPDQADRRRRRGRGPATFRRPRVFPIAEQTSAMDPAGRRLRRPGRLHGRLFHHPRHDQGDVGAGHRLDDRPGRRLRAGAAPGAHAPDHRRLRPGVRRPDHRHRRRPVREAEADGAERPAGRRPAGLAAAEEISVQSPAGLGHQVGQAGEDQGRAGGIAQPPDAPGAAAGAGHLRRRSRAGRVNPAPVRRAGGRGRPLRPDPDRSGPAGTRTLGAGRPRQGRSPVAGGRGRPHRRPPARRGRRQADHGPAAQIQARQFPGPALQPLRRRRRRPGTSPRRGQGSEESRQGSQEGGKGRAQRRRPGQEEEKGRDRSRFRSTADRRCSRCRRGPAQGRR</sequence>
<feature type="compositionally biased region" description="Basic and acidic residues" evidence="1">
    <location>
        <begin position="917"/>
        <end position="929"/>
    </location>
</feature>
<feature type="compositionally biased region" description="Low complexity" evidence="1">
    <location>
        <begin position="990"/>
        <end position="999"/>
    </location>
</feature>
<feature type="compositionally biased region" description="Basic residues" evidence="1">
    <location>
        <begin position="673"/>
        <end position="683"/>
    </location>
</feature>
<keyword evidence="2" id="KW-1185">Reference proteome</keyword>
<evidence type="ECO:0000313" key="2">
    <source>
        <dbReference type="Proteomes" id="UP000038045"/>
    </source>
</evidence>
<feature type="compositionally biased region" description="Basic residues" evidence="1">
    <location>
        <begin position="695"/>
        <end position="730"/>
    </location>
</feature>
<feature type="compositionally biased region" description="Basic residues" evidence="1">
    <location>
        <begin position="897"/>
        <end position="916"/>
    </location>
</feature>
<organism evidence="2 3">
    <name type="scientific">Parastrongyloides trichosuri</name>
    <name type="common">Possum-specific nematode worm</name>
    <dbReference type="NCBI Taxonomy" id="131310"/>
    <lineage>
        <taxon>Eukaryota</taxon>
        <taxon>Metazoa</taxon>
        <taxon>Ecdysozoa</taxon>
        <taxon>Nematoda</taxon>
        <taxon>Chromadorea</taxon>
        <taxon>Rhabditida</taxon>
        <taxon>Tylenchina</taxon>
        <taxon>Panagrolaimomorpha</taxon>
        <taxon>Strongyloidoidea</taxon>
        <taxon>Strongyloididae</taxon>
        <taxon>Parastrongyloides</taxon>
    </lineage>
</organism>
<evidence type="ECO:0000256" key="1">
    <source>
        <dbReference type="SAM" id="MobiDB-lite"/>
    </source>
</evidence>
<dbReference type="Proteomes" id="UP000038045">
    <property type="component" value="Unplaced"/>
</dbReference>
<dbReference type="AlphaFoldDB" id="A0A0N4ZIW7"/>
<feature type="compositionally biased region" description="Basic residues" evidence="1">
    <location>
        <begin position="1134"/>
        <end position="1145"/>
    </location>
</feature>
<feature type="region of interest" description="Disordered" evidence="1">
    <location>
        <begin position="495"/>
        <end position="530"/>
    </location>
</feature>
<protein>
    <submittedName>
        <fullName evidence="3">LigA</fullName>
    </submittedName>
</protein>
<feature type="compositionally biased region" description="Basic and acidic residues" evidence="1">
    <location>
        <begin position="648"/>
        <end position="672"/>
    </location>
</feature>
<feature type="compositionally biased region" description="Basic and acidic residues" evidence="1">
    <location>
        <begin position="1112"/>
        <end position="1133"/>
    </location>
</feature>
<proteinExistence type="predicted"/>
<feature type="compositionally biased region" description="Low complexity" evidence="1">
    <location>
        <begin position="966"/>
        <end position="981"/>
    </location>
</feature>
<feature type="compositionally biased region" description="Basic residues" evidence="1">
    <location>
        <begin position="848"/>
        <end position="865"/>
    </location>
</feature>
<feature type="region of interest" description="Disordered" evidence="1">
    <location>
        <begin position="270"/>
        <end position="348"/>
    </location>
</feature>
<feature type="region of interest" description="Disordered" evidence="1">
    <location>
        <begin position="950"/>
        <end position="1145"/>
    </location>
</feature>
<feature type="compositionally biased region" description="Basic residues" evidence="1">
    <location>
        <begin position="1039"/>
        <end position="1051"/>
    </location>
</feature>
<reference evidence="3" key="1">
    <citation type="submission" date="2017-02" db="UniProtKB">
        <authorList>
            <consortium name="WormBaseParasite"/>
        </authorList>
    </citation>
    <scope>IDENTIFICATION</scope>
</reference>
<accession>A0A0N4ZIW7</accession>